<accession>A0A4R5MQ84</accession>
<proteinExistence type="predicted"/>
<dbReference type="EMBL" id="SJCY01000001">
    <property type="protein sequence ID" value="TDG37806.1"/>
    <property type="molecule type" value="Genomic_DNA"/>
</dbReference>
<dbReference type="OrthoDB" id="605297at2"/>
<protein>
    <recommendedName>
        <fullName evidence="4">Tetratricopeptide repeat protein</fullName>
    </recommendedName>
</protein>
<feature type="signal peptide" evidence="1">
    <location>
        <begin position="1"/>
        <end position="25"/>
    </location>
</feature>
<evidence type="ECO:0000313" key="2">
    <source>
        <dbReference type="EMBL" id="TDG37806.1"/>
    </source>
</evidence>
<keyword evidence="1" id="KW-0732">Signal</keyword>
<dbReference type="RefSeq" id="WP_133260894.1">
    <property type="nucleotide sequence ID" value="NZ_SJCY01000001.1"/>
</dbReference>
<dbReference type="Proteomes" id="UP000295668">
    <property type="component" value="Unassembled WGS sequence"/>
</dbReference>
<gene>
    <name evidence="2" type="ORF">EZJ43_01565</name>
</gene>
<evidence type="ECO:0000313" key="3">
    <source>
        <dbReference type="Proteomes" id="UP000295668"/>
    </source>
</evidence>
<feature type="chain" id="PRO_5020462185" description="Tetratricopeptide repeat protein" evidence="1">
    <location>
        <begin position="26"/>
        <end position="818"/>
    </location>
</feature>
<name>A0A4R5MQ84_9SPHI</name>
<evidence type="ECO:0000256" key="1">
    <source>
        <dbReference type="SAM" id="SignalP"/>
    </source>
</evidence>
<sequence length="818" mass="94414">MKRINLKKSLIFSVSFFIAFLGEIAVNIACGPEQDPYDYYVSYFHNNTQGDEYSPFAFNEMVYLYHDEEVKSEPQINSAEWAKYLNVKTKDVFKVMYGLDKKTSLKLTNFKTLSTVPENLKMNSFLISLTKNPNALKYYNFAKKCEPLTARSADSWDPIERDSTLMIKRAKESINLASSENDEFLKLRYQYQAERLYHYAGNFEESKIVYEKWIAKSTLESAVKGWALAVYAGAVRYAGNPERSAYLFSKVFESNPERRIQAYKNYFYTSANINAVLKYAKNDLEKANIWAISGFGNPAPNIQSLQKVYEFAPSSLLNGALLVREINKLEQNLIKEDPIYANPNSYFNRYDDQTTNKDSVENANLMHLKNIKEFAVKLATEQKYPQWELGTISAAYLSWMENKPEEGLKYLSQLKEIDKLPAKLKDQSRIVQLLISAGNIKQGSNFNASDLVTALKWLDEKRYAENKAQPKNDYYDTGWASGENRFTTTTRNFYQQILAPAYLKIGDTAKAAAAMLKGDLKYRTITNHSFSKNMDVKTTFFWQNRLSANTMLGLVALKSNPKNDGLDGLIADGLNKLSSDDFNELMGTTYLRTHDYAKALTSFNKIAPNYKYFTPSNWYSAKENQKTFANPFIERIKDYPKKYGKTAPGSTKKTFAQEMLRLERLTLSDKANAPIYYYKMANAVYQSGYYGNFWFLISYEWSSYASFEKPTFSYDGDYKLALKATEWYKKARSLTKDPNLKAKCTFMLAKCEQKKIINDNYGKINWYNGDYQNESNKFLALNYKNSYFKEMKANYSKTPFYKIAVNECSYFSDFLRGK</sequence>
<organism evidence="2 3">
    <name type="scientific">Pedobacter changchengzhani</name>
    <dbReference type="NCBI Taxonomy" id="2529274"/>
    <lineage>
        <taxon>Bacteria</taxon>
        <taxon>Pseudomonadati</taxon>
        <taxon>Bacteroidota</taxon>
        <taxon>Sphingobacteriia</taxon>
        <taxon>Sphingobacteriales</taxon>
        <taxon>Sphingobacteriaceae</taxon>
        <taxon>Pedobacter</taxon>
    </lineage>
</organism>
<comment type="caution">
    <text evidence="2">The sequence shown here is derived from an EMBL/GenBank/DDBJ whole genome shotgun (WGS) entry which is preliminary data.</text>
</comment>
<evidence type="ECO:0008006" key="4">
    <source>
        <dbReference type="Google" id="ProtNLM"/>
    </source>
</evidence>
<keyword evidence="3" id="KW-1185">Reference proteome</keyword>
<dbReference type="AlphaFoldDB" id="A0A4R5MQ84"/>
<reference evidence="2 3" key="1">
    <citation type="submission" date="2019-02" db="EMBL/GenBank/DDBJ databases">
        <title>Pedobacter sp. nov., a novel speices isolated from soil of pinguins habitat in Antarcitica.</title>
        <authorList>
            <person name="He R.-H."/>
        </authorList>
    </citation>
    <scope>NUCLEOTIDE SEQUENCE [LARGE SCALE GENOMIC DNA]</scope>
    <source>
        <strain evidence="2 3">E01020</strain>
    </source>
</reference>